<keyword evidence="1" id="KW-1133">Transmembrane helix</keyword>
<feature type="transmembrane region" description="Helical" evidence="1">
    <location>
        <begin position="114"/>
        <end position="131"/>
    </location>
</feature>
<name>A0ABV8LGK3_9ACTN</name>
<keyword evidence="1" id="KW-0472">Membrane</keyword>
<dbReference type="EMBL" id="JBHSAY010000003">
    <property type="protein sequence ID" value="MFC4129623.1"/>
    <property type="molecule type" value="Genomic_DNA"/>
</dbReference>
<sequence>MSHPGSWVPPSEPHHELELYPQSQPPWGAQAGWLPQPVWGPPPVSDKGRLAAGLLQLLLPLVGICGVGRLYAGHVGIGLTQLLAGISGIALGCCGVSLSMFIVPLVLLLITPGVALWSMIDGVIILAGSDFRDGAGRPMH</sequence>
<dbReference type="Proteomes" id="UP001595816">
    <property type="component" value="Unassembled WGS sequence"/>
</dbReference>
<gene>
    <name evidence="2" type="ORF">ACFOZ4_03290</name>
</gene>
<reference evidence="3" key="1">
    <citation type="journal article" date="2019" name="Int. J. Syst. Evol. Microbiol.">
        <title>The Global Catalogue of Microorganisms (GCM) 10K type strain sequencing project: providing services to taxonomists for standard genome sequencing and annotation.</title>
        <authorList>
            <consortium name="The Broad Institute Genomics Platform"/>
            <consortium name="The Broad Institute Genome Sequencing Center for Infectious Disease"/>
            <person name="Wu L."/>
            <person name="Ma J."/>
        </authorList>
    </citation>
    <scope>NUCLEOTIDE SEQUENCE [LARGE SCALE GENOMIC DNA]</scope>
    <source>
        <strain evidence="3">CGMCC 4.7289</strain>
    </source>
</reference>
<accession>A0ABV8LGK3</accession>
<feature type="transmembrane region" description="Helical" evidence="1">
    <location>
        <begin position="83"/>
        <end position="108"/>
    </location>
</feature>
<organism evidence="2 3">
    <name type="scientific">Hamadaea flava</name>
    <dbReference type="NCBI Taxonomy" id="1742688"/>
    <lineage>
        <taxon>Bacteria</taxon>
        <taxon>Bacillati</taxon>
        <taxon>Actinomycetota</taxon>
        <taxon>Actinomycetes</taxon>
        <taxon>Micromonosporales</taxon>
        <taxon>Micromonosporaceae</taxon>
        <taxon>Hamadaea</taxon>
    </lineage>
</organism>
<keyword evidence="1" id="KW-0812">Transmembrane</keyword>
<feature type="transmembrane region" description="Helical" evidence="1">
    <location>
        <begin position="50"/>
        <end position="71"/>
    </location>
</feature>
<dbReference type="RefSeq" id="WP_253759739.1">
    <property type="nucleotide sequence ID" value="NZ_JAMZDZ010000001.1"/>
</dbReference>
<proteinExistence type="predicted"/>
<protein>
    <recommendedName>
        <fullName evidence="4">TM2 domain-containing protein</fullName>
    </recommendedName>
</protein>
<comment type="caution">
    <text evidence="2">The sequence shown here is derived from an EMBL/GenBank/DDBJ whole genome shotgun (WGS) entry which is preliminary data.</text>
</comment>
<evidence type="ECO:0000313" key="3">
    <source>
        <dbReference type="Proteomes" id="UP001595816"/>
    </source>
</evidence>
<keyword evidence="3" id="KW-1185">Reference proteome</keyword>
<evidence type="ECO:0000256" key="1">
    <source>
        <dbReference type="SAM" id="Phobius"/>
    </source>
</evidence>
<evidence type="ECO:0000313" key="2">
    <source>
        <dbReference type="EMBL" id="MFC4129623.1"/>
    </source>
</evidence>
<evidence type="ECO:0008006" key="4">
    <source>
        <dbReference type="Google" id="ProtNLM"/>
    </source>
</evidence>